<dbReference type="Pfam" id="PF05016">
    <property type="entry name" value="ParE_toxin"/>
    <property type="match status" value="1"/>
</dbReference>
<accession>A0A2T0AW11</accession>
<comment type="caution">
    <text evidence="2">The sequence shown here is derived from an EMBL/GenBank/DDBJ whole genome shotgun (WGS) entry which is preliminary data.</text>
</comment>
<dbReference type="AlphaFoldDB" id="A0A2T0AW11"/>
<dbReference type="Proteomes" id="UP000238415">
    <property type="component" value="Unassembled WGS sequence"/>
</dbReference>
<evidence type="ECO:0000256" key="1">
    <source>
        <dbReference type="ARBA" id="ARBA00022649"/>
    </source>
</evidence>
<evidence type="ECO:0008006" key="4">
    <source>
        <dbReference type="Google" id="ProtNLM"/>
    </source>
</evidence>
<protein>
    <recommendedName>
        <fullName evidence="4">Plasmid stabilization system protein</fullName>
    </recommendedName>
</protein>
<dbReference type="Gene3D" id="3.30.2310.20">
    <property type="entry name" value="RelE-like"/>
    <property type="match status" value="1"/>
</dbReference>
<keyword evidence="3" id="KW-1185">Reference proteome</keyword>
<dbReference type="SUPFAM" id="SSF143011">
    <property type="entry name" value="RelE-like"/>
    <property type="match status" value="1"/>
</dbReference>
<evidence type="ECO:0000313" key="2">
    <source>
        <dbReference type="EMBL" id="PRR74886.1"/>
    </source>
</evidence>
<dbReference type="EMBL" id="PVXM01000006">
    <property type="protein sequence ID" value="PRR74886.1"/>
    <property type="molecule type" value="Genomic_DNA"/>
</dbReference>
<reference evidence="2 3" key="1">
    <citation type="submission" date="2018-03" db="EMBL/GenBank/DDBJ databases">
        <title>Genome sequence of Moorella humiferrea DSM 23265.</title>
        <authorList>
            <person name="Poehlein A."/>
            <person name="Daniel R."/>
        </authorList>
    </citation>
    <scope>NUCLEOTIDE SEQUENCE [LARGE SCALE GENOMIC DNA]</scope>
    <source>
        <strain evidence="2 3">DSM 23265</strain>
    </source>
</reference>
<dbReference type="InterPro" id="IPR035093">
    <property type="entry name" value="RelE/ParE_toxin_dom_sf"/>
</dbReference>
<organism evidence="2 3">
    <name type="scientific">Neomoorella humiferrea</name>
    <dbReference type="NCBI Taxonomy" id="676965"/>
    <lineage>
        <taxon>Bacteria</taxon>
        <taxon>Bacillati</taxon>
        <taxon>Bacillota</taxon>
        <taxon>Clostridia</taxon>
        <taxon>Neomoorellales</taxon>
        <taxon>Neomoorellaceae</taxon>
        <taxon>Neomoorella</taxon>
    </lineage>
</organism>
<name>A0A2T0AW11_9FIRM</name>
<sequence length="91" mass="11254">MYQVKPKNINRFKHDFERLEKREREKVWQALKTLTEIPVPPNAICLEKNYYRLKIDNIRILYQILDEKIILIGAIVKRNENTYKNWKKYFK</sequence>
<dbReference type="InterPro" id="IPR007712">
    <property type="entry name" value="RelE/ParE_toxin"/>
</dbReference>
<dbReference type="OrthoDB" id="9805098at2"/>
<evidence type="ECO:0000313" key="3">
    <source>
        <dbReference type="Proteomes" id="UP000238415"/>
    </source>
</evidence>
<keyword evidence="1" id="KW-1277">Toxin-antitoxin system</keyword>
<proteinExistence type="predicted"/>
<dbReference type="RefSeq" id="WP_106004427.1">
    <property type="nucleotide sequence ID" value="NZ_CP136419.1"/>
</dbReference>
<gene>
    <name evidence="2" type="ORF">MOHU_03840</name>
</gene>